<dbReference type="InterPro" id="IPR040256">
    <property type="entry name" value="At4g02000-like"/>
</dbReference>
<dbReference type="PROSITE" id="PS50158">
    <property type="entry name" value="ZF_CCHC"/>
    <property type="match status" value="1"/>
</dbReference>
<dbReference type="GO" id="GO:0008270">
    <property type="term" value="F:zinc ion binding"/>
    <property type="evidence" value="ECO:0007669"/>
    <property type="project" value="UniProtKB-KW"/>
</dbReference>
<protein>
    <recommendedName>
        <fullName evidence="3">CCHC-type domain-containing protein</fullName>
    </recommendedName>
</protein>
<feature type="compositionally biased region" description="Polar residues" evidence="2">
    <location>
        <begin position="1"/>
        <end position="47"/>
    </location>
</feature>
<dbReference type="PANTHER" id="PTHR31286">
    <property type="entry name" value="GLYCINE-RICH CELL WALL STRUCTURAL PROTEIN 1.8-LIKE"/>
    <property type="match status" value="1"/>
</dbReference>
<organism evidence="4 5">
    <name type="scientific">Brassica cretica</name>
    <name type="common">Mustard</name>
    <dbReference type="NCBI Taxonomy" id="69181"/>
    <lineage>
        <taxon>Eukaryota</taxon>
        <taxon>Viridiplantae</taxon>
        <taxon>Streptophyta</taxon>
        <taxon>Embryophyta</taxon>
        <taxon>Tracheophyta</taxon>
        <taxon>Spermatophyta</taxon>
        <taxon>Magnoliopsida</taxon>
        <taxon>eudicotyledons</taxon>
        <taxon>Gunneridae</taxon>
        <taxon>Pentapetalae</taxon>
        <taxon>rosids</taxon>
        <taxon>malvids</taxon>
        <taxon>Brassicales</taxon>
        <taxon>Brassicaceae</taxon>
        <taxon>Brassiceae</taxon>
        <taxon>Brassica</taxon>
    </lineage>
</organism>
<gene>
    <name evidence="4" type="ORF">F2Q69_00031160</name>
</gene>
<keyword evidence="1" id="KW-0863">Zinc-finger</keyword>
<dbReference type="GO" id="GO:0003676">
    <property type="term" value="F:nucleic acid binding"/>
    <property type="evidence" value="ECO:0007669"/>
    <property type="project" value="InterPro"/>
</dbReference>
<keyword evidence="1" id="KW-0862">Zinc</keyword>
<keyword evidence="1" id="KW-0479">Metal-binding</keyword>
<proteinExistence type="predicted"/>
<evidence type="ECO:0000256" key="2">
    <source>
        <dbReference type="SAM" id="MobiDB-lite"/>
    </source>
</evidence>
<reference evidence="4" key="1">
    <citation type="submission" date="2019-12" db="EMBL/GenBank/DDBJ databases">
        <title>Genome sequencing and annotation of Brassica cretica.</title>
        <authorList>
            <person name="Studholme D.J."/>
            <person name="Sarris P."/>
        </authorList>
    </citation>
    <scope>NUCLEOTIDE SEQUENCE</scope>
    <source>
        <strain evidence="4">PFS-109/04</strain>
        <tissue evidence="4">Leaf</tissue>
    </source>
</reference>
<evidence type="ECO:0000313" key="5">
    <source>
        <dbReference type="Proteomes" id="UP000712600"/>
    </source>
</evidence>
<dbReference type="Proteomes" id="UP000712600">
    <property type="component" value="Unassembled WGS sequence"/>
</dbReference>
<evidence type="ECO:0000256" key="1">
    <source>
        <dbReference type="PROSITE-ProRule" id="PRU00047"/>
    </source>
</evidence>
<evidence type="ECO:0000259" key="3">
    <source>
        <dbReference type="PROSITE" id="PS50158"/>
    </source>
</evidence>
<feature type="domain" description="CCHC-type" evidence="3">
    <location>
        <begin position="149"/>
        <end position="162"/>
    </location>
</feature>
<dbReference type="PANTHER" id="PTHR31286:SF133">
    <property type="entry name" value="TA11-LIKE NON-LTR RETROELEMENT PROTEIN-RELATED"/>
    <property type="match status" value="1"/>
</dbReference>
<comment type="caution">
    <text evidence="4">The sequence shown here is derived from an EMBL/GenBank/DDBJ whole genome shotgun (WGS) entry which is preliminary data.</text>
</comment>
<dbReference type="AlphaFoldDB" id="A0A8S9S8R1"/>
<dbReference type="InterPro" id="IPR001878">
    <property type="entry name" value="Znf_CCHC"/>
</dbReference>
<evidence type="ECO:0000313" key="4">
    <source>
        <dbReference type="EMBL" id="KAF3588284.1"/>
    </source>
</evidence>
<name>A0A8S9S8R1_BRACR</name>
<accession>A0A8S9S8R1</accession>
<dbReference type="EMBL" id="QGKX02000088">
    <property type="protein sequence ID" value="KAF3588284.1"/>
    <property type="molecule type" value="Genomic_DNA"/>
</dbReference>
<sequence length="221" mass="23635">MGAPSVTISDKTSAPHTMISDNNSASPRAISSDNQPPHHSPLLATTGTPPPYHSSPGIVNEAPPPVISAKANYSDSDSQDEEAVQRTASGLGEPMLTHKPRLDPTKMGEAKILVEVELDKPFPKLIALDDKQGNIYLVDVEYSWIPSACERCGALGHKAKRCLLPAASINSDPATKETDKPDDQVPLVDINHLLQSGRSVSNTLFPSVHQSSMNIEESSIT</sequence>
<feature type="region of interest" description="Disordered" evidence="2">
    <location>
        <begin position="1"/>
        <end position="84"/>
    </location>
</feature>